<keyword evidence="2" id="KW-1185">Reference proteome</keyword>
<protein>
    <submittedName>
        <fullName evidence="1">Uncharacterized protein</fullName>
    </submittedName>
</protein>
<sequence length="57" mass="6248">MTQLTSGDPLSAWESALKPARGYARVQFLSALLSRRPELVGVYEPADVATEAIRWTA</sequence>
<dbReference type="EMBL" id="JAIQZJ010000027">
    <property type="protein sequence ID" value="MBZ5741252.1"/>
    <property type="molecule type" value="Genomic_DNA"/>
</dbReference>
<reference evidence="1 2" key="1">
    <citation type="submission" date="2021-09" db="EMBL/GenBank/DDBJ databases">
        <title>Whole genome sequence of Nocardioides sp. GBK3QG-3.</title>
        <authorList>
            <person name="Tuo L."/>
        </authorList>
    </citation>
    <scope>NUCLEOTIDE SEQUENCE [LARGE SCALE GENOMIC DNA]</scope>
    <source>
        <strain evidence="1 2">GBK3QG-3</strain>
    </source>
</reference>
<dbReference type="Proteomes" id="UP000780875">
    <property type="component" value="Unassembled WGS sequence"/>
</dbReference>
<evidence type="ECO:0000313" key="2">
    <source>
        <dbReference type="Proteomes" id="UP000780875"/>
    </source>
</evidence>
<name>A0ABS7UL01_9ACTN</name>
<dbReference type="RefSeq" id="WP_224125550.1">
    <property type="nucleotide sequence ID" value="NZ_JAIQZJ010000027.1"/>
</dbReference>
<accession>A0ABS7UL01</accession>
<organism evidence="1 2">
    <name type="scientific">Nocardioides mangrovi</name>
    <dbReference type="NCBI Taxonomy" id="2874580"/>
    <lineage>
        <taxon>Bacteria</taxon>
        <taxon>Bacillati</taxon>
        <taxon>Actinomycetota</taxon>
        <taxon>Actinomycetes</taxon>
        <taxon>Propionibacteriales</taxon>
        <taxon>Nocardioidaceae</taxon>
        <taxon>Nocardioides</taxon>
    </lineage>
</organism>
<gene>
    <name evidence="1" type="ORF">K8U61_24040</name>
</gene>
<proteinExistence type="predicted"/>
<evidence type="ECO:0000313" key="1">
    <source>
        <dbReference type="EMBL" id="MBZ5741252.1"/>
    </source>
</evidence>
<comment type="caution">
    <text evidence="1">The sequence shown here is derived from an EMBL/GenBank/DDBJ whole genome shotgun (WGS) entry which is preliminary data.</text>
</comment>